<evidence type="ECO:0000313" key="3">
    <source>
        <dbReference type="Proteomes" id="UP000236724"/>
    </source>
</evidence>
<gene>
    <name evidence="2" type="ORF">MBHS_02253</name>
</gene>
<dbReference type="OrthoDB" id="332939at2"/>
<keyword evidence="3" id="KW-1185">Reference proteome</keyword>
<sequence length="216" mass="24867">MSSVKLVFISDTHGLHHNLKLGSGDILIHCGDFSRRDSLESVEDFARFMARQDFKHKIVIAGNHDWCFEDQRREQAEAVLRDHAIYYLNDSGVQLDGLNFWGSPVQPAFMNWAFNRERGSDIRRHWALVPDKTDVLITHGPVFGILDRCRSGHRAGCEDLLATVQRIKPRIHACGHIHESYGQIEKEGILFLNTSNLDEHYRLANSPIRYELKYQS</sequence>
<dbReference type="RefSeq" id="WP_103920176.1">
    <property type="nucleotide sequence ID" value="NZ_FMSV02000491.1"/>
</dbReference>
<evidence type="ECO:0000259" key="1">
    <source>
        <dbReference type="Pfam" id="PF00149"/>
    </source>
</evidence>
<dbReference type="EMBL" id="FMSV02000491">
    <property type="protein sequence ID" value="SEH06391.1"/>
    <property type="molecule type" value="Genomic_DNA"/>
</dbReference>
<dbReference type="PANTHER" id="PTHR12905">
    <property type="entry name" value="METALLOPHOSPHOESTERASE"/>
    <property type="match status" value="1"/>
</dbReference>
<dbReference type="CDD" id="cd07379">
    <property type="entry name" value="MPP_239FB"/>
    <property type="match status" value="1"/>
</dbReference>
<accession>A0A1H6FAJ1</accession>
<dbReference type="Proteomes" id="UP000236724">
    <property type="component" value="Unassembled WGS sequence"/>
</dbReference>
<dbReference type="InterPro" id="IPR051693">
    <property type="entry name" value="UPF0046_metallophosphoest"/>
</dbReference>
<dbReference type="InterPro" id="IPR004843">
    <property type="entry name" value="Calcineurin-like_PHP"/>
</dbReference>
<dbReference type="SUPFAM" id="SSF56300">
    <property type="entry name" value="Metallo-dependent phosphatases"/>
    <property type="match status" value="1"/>
</dbReference>
<name>A0A1H6FAJ1_9GAMM</name>
<dbReference type="Pfam" id="PF00149">
    <property type="entry name" value="Metallophos"/>
    <property type="match status" value="1"/>
</dbReference>
<organism evidence="2 3">
    <name type="scientific">Candidatus Venteria ishoeyi</name>
    <dbReference type="NCBI Taxonomy" id="1899563"/>
    <lineage>
        <taxon>Bacteria</taxon>
        <taxon>Pseudomonadati</taxon>
        <taxon>Pseudomonadota</taxon>
        <taxon>Gammaproteobacteria</taxon>
        <taxon>Thiotrichales</taxon>
        <taxon>Thiotrichaceae</taxon>
        <taxon>Venteria</taxon>
    </lineage>
</organism>
<protein>
    <submittedName>
        <fullName evidence="2">Calcineurin-like phosphoesterase superfamily domain protein</fullName>
    </submittedName>
</protein>
<dbReference type="Gene3D" id="3.60.21.10">
    <property type="match status" value="1"/>
</dbReference>
<dbReference type="InterPro" id="IPR029052">
    <property type="entry name" value="Metallo-depent_PP-like"/>
</dbReference>
<dbReference type="AlphaFoldDB" id="A0A1H6FAJ1"/>
<evidence type="ECO:0000313" key="2">
    <source>
        <dbReference type="EMBL" id="SEH06391.1"/>
    </source>
</evidence>
<dbReference type="GO" id="GO:0016787">
    <property type="term" value="F:hydrolase activity"/>
    <property type="evidence" value="ECO:0007669"/>
    <property type="project" value="InterPro"/>
</dbReference>
<reference evidence="2 3" key="1">
    <citation type="submission" date="2016-10" db="EMBL/GenBank/DDBJ databases">
        <authorList>
            <person name="de Groot N.N."/>
        </authorList>
    </citation>
    <scope>NUCLEOTIDE SEQUENCE [LARGE SCALE GENOMIC DNA]</scope>
    <source>
        <strain evidence="2">MBHS1</strain>
    </source>
</reference>
<feature type="domain" description="Calcineurin-like phosphoesterase" evidence="1">
    <location>
        <begin position="5"/>
        <end position="179"/>
    </location>
</feature>
<dbReference type="PANTHER" id="PTHR12905:SF0">
    <property type="entry name" value="CALCINEURIN-LIKE PHOSPHOESTERASE DOMAIN-CONTAINING PROTEIN"/>
    <property type="match status" value="1"/>
</dbReference>
<proteinExistence type="predicted"/>